<reference evidence="4 5" key="1">
    <citation type="submission" date="2023-07" db="EMBL/GenBank/DDBJ databases">
        <title>Novel species of Thermanaerothrix with wide hydrolytic capabilities.</title>
        <authorList>
            <person name="Zayulina K.S."/>
            <person name="Podosokorskaya O.A."/>
            <person name="Elcheninov A.G."/>
        </authorList>
    </citation>
    <scope>NUCLEOTIDE SEQUENCE [LARGE SCALE GENOMIC DNA]</scope>
    <source>
        <strain evidence="4 5">4228-RoL</strain>
    </source>
</reference>
<feature type="domain" description="N-acetyltransferase" evidence="3">
    <location>
        <begin position="3"/>
        <end position="142"/>
    </location>
</feature>
<sequence length="162" mass="18267">MNFRIRPIQPQDRTTLADFMRTYWGADLIVVHGTPFQPSTLPGFLALEGDMWVGVITYHLVGDQCEIVTLDSLRPGHGIGTALLAAVQEMAQNLGCRRLWLITTNDNLAALHFYQKRGFRLRAVYPDAVTRARHIKPQIPLVGENGIPIRDEIELEWILPAP</sequence>
<evidence type="ECO:0000259" key="3">
    <source>
        <dbReference type="PROSITE" id="PS51186"/>
    </source>
</evidence>
<dbReference type="SUPFAM" id="SSF55729">
    <property type="entry name" value="Acyl-CoA N-acyltransferases (Nat)"/>
    <property type="match status" value="1"/>
</dbReference>
<dbReference type="EMBL" id="JAUHMF010000002">
    <property type="protein sequence ID" value="MDT8898464.1"/>
    <property type="molecule type" value="Genomic_DNA"/>
</dbReference>
<dbReference type="Pfam" id="PF00583">
    <property type="entry name" value="Acetyltransf_1"/>
    <property type="match status" value="1"/>
</dbReference>
<name>A0ABU3NNN6_9CHLR</name>
<comment type="caution">
    <text evidence="4">The sequence shown here is derived from an EMBL/GenBank/DDBJ whole genome shotgun (WGS) entry which is preliminary data.</text>
</comment>
<dbReference type="PANTHER" id="PTHR43877">
    <property type="entry name" value="AMINOALKYLPHOSPHONATE N-ACETYLTRANSFERASE-RELATED-RELATED"/>
    <property type="match status" value="1"/>
</dbReference>
<dbReference type="RefSeq" id="WP_315625122.1">
    <property type="nucleotide sequence ID" value="NZ_JAUHMF010000002.1"/>
</dbReference>
<dbReference type="Proteomes" id="UP001254165">
    <property type="component" value="Unassembled WGS sequence"/>
</dbReference>
<dbReference type="InterPro" id="IPR016181">
    <property type="entry name" value="Acyl_CoA_acyltransferase"/>
</dbReference>
<proteinExistence type="predicted"/>
<dbReference type="Gene3D" id="3.40.630.30">
    <property type="match status" value="1"/>
</dbReference>
<dbReference type="InterPro" id="IPR050832">
    <property type="entry name" value="Bact_Acetyltransf"/>
</dbReference>
<keyword evidence="1" id="KW-0808">Transferase</keyword>
<accession>A0ABU3NNN6</accession>
<keyword evidence="5" id="KW-1185">Reference proteome</keyword>
<evidence type="ECO:0000256" key="1">
    <source>
        <dbReference type="ARBA" id="ARBA00022679"/>
    </source>
</evidence>
<dbReference type="CDD" id="cd04301">
    <property type="entry name" value="NAT_SF"/>
    <property type="match status" value="1"/>
</dbReference>
<evidence type="ECO:0000313" key="5">
    <source>
        <dbReference type="Proteomes" id="UP001254165"/>
    </source>
</evidence>
<keyword evidence="2" id="KW-0012">Acyltransferase</keyword>
<gene>
    <name evidence="4" type="ORF">QYE77_09305</name>
</gene>
<dbReference type="InterPro" id="IPR000182">
    <property type="entry name" value="GNAT_dom"/>
</dbReference>
<evidence type="ECO:0000313" key="4">
    <source>
        <dbReference type="EMBL" id="MDT8898464.1"/>
    </source>
</evidence>
<organism evidence="4 5">
    <name type="scientific">Thermanaerothrix solaris</name>
    <dbReference type="NCBI Taxonomy" id="3058434"/>
    <lineage>
        <taxon>Bacteria</taxon>
        <taxon>Bacillati</taxon>
        <taxon>Chloroflexota</taxon>
        <taxon>Anaerolineae</taxon>
        <taxon>Anaerolineales</taxon>
        <taxon>Anaerolineaceae</taxon>
        <taxon>Thermanaerothrix</taxon>
    </lineage>
</organism>
<evidence type="ECO:0000256" key="2">
    <source>
        <dbReference type="ARBA" id="ARBA00023315"/>
    </source>
</evidence>
<dbReference type="PROSITE" id="PS51186">
    <property type="entry name" value="GNAT"/>
    <property type="match status" value="1"/>
</dbReference>
<protein>
    <submittedName>
        <fullName evidence="4">GNAT family N-acetyltransferase</fullName>
    </submittedName>
</protein>